<name>F8P3Q5_SERL9</name>
<protein>
    <submittedName>
        <fullName evidence="2">Uncharacterized protein</fullName>
    </submittedName>
</protein>
<feature type="region of interest" description="Disordered" evidence="1">
    <location>
        <begin position="1"/>
        <end position="75"/>
    </location>
</feature>
<feature type="compositionally biased region" description="Basic and acidic residues" evidence="1">
    <location>
        <begin position="1"/>
        <end position="10"/>
    </location>
</feature>
<dbReference type="EMBL" id="GL945437">
    <property type="protein sequence ID" value="EGO22154.1"/>
    <property type="molecule type" value="Genomic_DNA"/>
</dbReference>
<evidence type="ECO:0000256" key="1">
    <source>
        <dbReference type="SAM" id="MobiDB-lite"/>
    </source>
</evidence>
<dbReference type="GeneID" id="18820148"/>
<gene>
    <name evidence="2" type="ORF">SERLADRAFT_472556</name>
</gene>
<feature type="compositionally biased region" description="Polar residues" evidence="1">
    <location>
        <begin position="11"/>
        <end position="35"/>
    </location>
</feature>
<organism>
    <name type="scientific">Serpula lacrymans var. lacrymans (strain S7.9)</name>
    <name type="common">Dry rot fungus</name>
    <dbReference type="NCBI Taxonomy" id="578457"/>
    <lineage>
        <taxon>Eukaryota</taxon>
        <taxon>Fungi</taxon>
        <taxon>Dikarya</taxon>
        <taxon>Basidiomycota</taxon>
        <taxon>Agaricomycotina</taxon>
        <taxon>Agaricomycetes</taxon>
        <taxon>Agaricomycetidae</taxon>
        <taxon>Boletales</taxon>
        <taxon>Coniophorineae</taxon>
        <taxon>Serpulaceae</taxon>
        <taxon>Serpula</taxon>
    </lineage>
</organism>
<feature type="compositionally biased region" description="Basic residues" evidence="1">
    <location>
        <begin position="50"/>
        <end position="68"/>
    </location>
</feature>
<dbReference type="AlphaFoldDB" id="F8P3Q5"/>
<accession>F8P3Q5</accession>
<proteinExistence type="predicted"/>
<dbReference type="RefSeq" id="XP_007320692.1">
    <property type="nucleotide sequence ID" value="XM_007320630.1"/>
</dbReference>
<dbReference type="KEGG" id="sla:SERLADRAFT_472556"/>
<reference evidence="2" key="1">
    <citation type="submission" date="2011-04" db="EMBL/GenBank/DDBJ databases">
        <title>Evolution of plant cell wall degrading machinery underlies the functional diversity of forest fungi.</title>
        <authorList>
            <consortium name="US DOE Joint Genome Institute (JGI-PGF)"/>
            <person name="Eastwood D.C."/>
            <person name="Floudas D."/>
            <person name="Binder M."/>
            <person name="Majcherczyk A."/>
            <person name="Schneider P."/>
            <person name="Aerts A."/>
            <person name="Asiegbu F.O."/>
            <person name="Baker S.E."/>
            <person name="Barry K."/>
            <person name="Bendiksby M."/>
            <person name="Blumentritt M."/>
            <person name="Coutinho P.M."/>
            <person name="Cullen D."/>
            <person name="Cullen D."/>
            <person name="Gathman A."/>
            <person name="Goodell B."/>
            <person name="Henrissat B."/>
            <person name="Ihrmark K."/>
            <person name="Kauserud H."/>
            <person name="Kohler A."/>
            <person name="LaButti K."/>
            <person name="Lapidus A."/>
            <person name="Lavin J.L."/>
            <person name="Lee Y.-H."/>
            <person name="Lindquist E."/>
            <person name="Lilly W."/>
            <person name="Lucas S."/>
            <person name="Morin E."/>
            <person name="Murat C."/>
            <person name="Oguiza J.A."/>
            <person name="Park J."/>
            <person name="Pisabarro A.G."/>
            <person name="Riley R."/>
            <person name="Rosling A."/>
            <person name="Salamov A."/>
            <person name="Schmidt O."/>
            <person name="Schmutz J."/>
            <person name="Skrede I."/>
            <person name="Stenlid J."/>
            <person name="Wiebenga A."/>
            <person name="Xie X."/>
            <person name="Kues U."/>
            <person name="Hibbett D.S."/>
            <person name="Hoffmeister D."/>
            <person name="Hogberg N."/>
            <person name="Martin F."/>
            <person name="Grigoriev I.V."/>
            <person name="Watkinson S.C."/>
        </authorList>
    </citation>
    <scope>NUCLEOTIDE SEQUENCE</scope>
    <source>
        <strain evidence="2">S7.9</strain>
    </source>
</reference>
<sequence>MVHPTDKQRMELNNSYESAPTFNQTQFHVGGSSDTLPVLPASATNEPRRGAARGGRHISARGRQRNANRMKQTRELISREKDKVKSLLPCRKGGKPCGGELRVWTESKGFFTTHPYFL</sequence>
<dbReference type="Proteomes" id="UP000008064">
    <property type="component" value="Unassembled WGS sequence"/>
</dbReference>
<dbReference type="HOGENOM" id="CLU_2074548_0_0_1"/>
<evidence type="ECO:0000313" key="2">
    <source>
        <dbReference type="EMBL" id="EGO22154.1"/>
    </source>
</evidence>